<organism evidence="1">
    <name type="scientific">Rhizophora mucronata</name>
    <name type="common">Asiatic mangrove</name>
    <dbReference type="NCBI Taxonomy" id="61149"/>
    <lineage>
        <taxon>Eukaryota</taxon>
        <taxon>Viridiplantae</taxon>
        <taxon>Streptophyta</taxon>
        <taxon>Embryophyta</taxon>
        <taxon>Tracheophyta</taxon>
        <taxon>Spermatophyta</taxon>
        <taxon>Magnoliopsida</taxon>
        <taxon>eudicotyledons</taxon>
        <taxon>Gunneridae</taxon>
        <taxon>Pentapetalae</taxon>
        <taxon>rosids</taxon>
        <taxon>fabids</taxon>
        <taxon>Malpighiales</taxon>
        <taxon>Rhizophoraceae</taxon>
        <taxon>Rhizophora</taxon>
    </lineage>
</organism>
<protein>
    <submittedName>
        <fullName evidence="1">Uncharacterized protein</fullName>
    </submittedName>
</protein>
<dbReference type="EMBL" id="GGEC01061630">
    <property type="protein sequence ID" value="MBX42114.1"/>
    <property type="molecule type" value="Transcribed_RNA"/>
</dbReference>
<proteinExistence type="predicted"/>
<evidence type="ECO:0000313" key="1">
    <source>
        <dbReference type="EMBL" id="MBX42114.1"/>
    </source>
</evidence>
<sequence>MLESTHQWRLLCPDMWNLNCFMNFYVNYQTLIMALDL</sequence>
<accession>A0A2P2NI45</accession>
<name>A0A2P2NI45_RHIMU</name>
<reference evidence="1" key="1">
    <citation type="submission" date="2018-02" db="EMBL/GenBank/DDBJ databases">
        <title>Rhizophora mucronata_Transcriptome.</title>
        <authorList>
            <person name="Meera S.P."/>
            <person name="Sreeshan A."/>
            <person name="Augustine A."/>
        </authorList>
    </citation>
    <scope>NUCLEOTIDE SEQUENCE</scope>
    <source>
        <tissue evidence="1">Leaf</tissue>
    </source>
</reference>
<dbReference type="AlphaFoldDB" id="A0A2P2NI45"/>